<dbReference type="GO" id="GO:0005829">
    <property type="term" value="C:cytosol"/>
    <property type="evidence" value="ECO:0007669"/>
    <property type="project" value="TreeGrafter"/>
</dbReference>
<accession>A0A1I3QMH9</accession>
<reference evidence="2 3" key="1">
    <citation type="submission" date="2016-10" db="EMBL/GenBank/DDBJ databases">
        <authorList>
            <person name="de Groot N.N."/>
        </authorList>
    </citation>
    <scope>NUCLEOTIDE SEQUENCE [LARGE SCALE GENOMIC DNA]</scope>
    <source>
        <strain evidence="2 3">CGMCC 1.8891</strain>
    </source>
</reference>
<evidence type="ECO:0000313" key="2">
    <source>
        <dbReference type="EMBL" id="SFJ35313.1"/>
    </source>
</evidence>
<organism evidence="2 3">
    <name type="scientific">Celeribacter halophilus</name>
    <dbReference type="NCBI Taxonomy" id="576117"/>
    <lineage>
        <taxon>Bacteria</taxon>
        <taxon>Pseudomonadati</taxon>
        <taxon>Pseudomonadota</taxon>
        <taxon>Alphaproteobacteria</taxon>
        <taxon>Rhodobacterales</taxon>
        <taxon>Roseobacteraceae</taxon>
        <taxon>Celeribacter</taxon>
    </lineage>
</organism>
<dbReference type="Proteomes" id="UP000183299">
    <property type="component" value="Unassembled WGS sequence"/>
</dbReference>
<dbReference type="InterPro" id="IPR050625">
    <property type="entry name" value="ParA/MinD_ATPase"/>
</dbReference>
<keyword evidence="3" id="KW-1185">Reference proteome</keyword>
<feature type="compositionally biased region" description="Polar residues" evidence="1">
    <location>
        <begin position="394"/>
        <end position="403"/>
    </location>
</feature>
<dbReference type="PANTHER" id="PTHR43384:SF13">
    <property type="entry name" value="SLR0110 PROTEIN"/>
    <property type="match status" value="1"/>
</dbReference>
<evidence type="ECO:0000256" key="1">
    <source>
        <dbReference type="SAM" id="MobiDB-lite"/>
    </source>
</evidence>
<sequence>MNQVLPLSQTARRVEAFVATEAGRDAVAYLMRQAPDGDQATYHTGTLETLSRLSGMAEFGDIVLAELGSSPLGDTLELLRDVVADGVEIVLLGPEIDVPTYRAYLAGGAKDYLIVPHQEGDPLLDLWSASTALTAPPTQRGKSVAVCGVCGGVGASLLATNLAAALAASVKTKGENQTGASRVGLLDAELHFGTLAVELDVEMTPGVFDALTTPERVDATFLQATMHEVQSGLSVYSAEIEDPALLPRYEAGLASLMGAFKDVFTSSVVDLPRRFVMDDHPVLETVDDLVLVLSPGFGAVRSAGRLLDRLNRRNSPQPRVWLSLSHLRRDAGLSAKEIADALNHPLSFELPLCANDIARASVKGEPLQTLAPRSAYARRVRQFSDDLQKGWTAGPSTPVQSASWWKKKA</sequence>
<dbReference type="GO" id="GO:0051782">
    <property type="term" value="P:negative regulation of cell division"/>
    <property type="evidence" value="ECO:0007669"/>
    <property type="project" value="TreeGrafter"/>
</dbReference>
<dbReference type="GO" id="GO:0016887">
    <property type="term" value="F:ATP hydrolysis activity"/>
    <property type="evidence" value="ECO:0007669"/>
    <property type="project" value="TreeGrafter"/>
</dbReference>
<dbReference type="EMBL" id="FORY01000004">
    <property type="protein sequence ID" value="SFJ35313.1"/>
    <property type="molecule type" value="Genomic_DNA"/>
</dbReference>
<dbReference type="GO" id="GO:0009898">
    <property type="term" value="C:cytoplasmic side of plasma membrane"/>
    <property type="evidence" value="ECO:0007669"/>
    <property type="project" value="TreeGrafter"/>
</dbReference>
<dbReference type="Gene3D" id="3.40.50.2300">
    <property type="match status" value="1"/>
</dbReference>
<gene>
    <name evidence="2" type="ORF">SAMN04488138_10428</name>
</gene>
<dbReference type="RefSeq" id="WP_066601777.1">
    <property type="nucleotide sequence ID" value="NZ_FORY01000004.1"/>
</dbReference>
<dbReference type="InterPro" id="IPR027417">
    <property type="entry name" value="P-loop_NTPase"/>
</dbReference>
<dbReference type="PANTHER" id="PTHR43384">
    <property type="entry name" value="SEPTUM SITE-DETERMINING PROTEIN MIND HOMOLOG, CHLOROPLASTIC-RELATED"/>
    <property type="match status" value="1"/>
</dbReference>
<dbReference type="GO" id="GO:0005524">
    <property type="term" value="F:ATP binding"/>
    <property type="evidence" value="ECO:0007669"/>
    <property type="project" value="TreeGrafter"/>
</dbReference>
<dbReference type="STRING" id="576117.SAMN04488138_10428"/>
<dbReference type="OrthoDB" id="8281972at2"/>
<proteinExistence type="predicted"/>
<name>A0A1I3QMH9_9RHOB</name>
<dbReference type="SUPFAM" id="SSF52540">
    <property type="entry name" value="P-loop containing nucleoside triphosphate hydrolases"/>
    <property type="match status" value="1"/>
</dbReference>
<protein>
    <submittedName>
        <fullName evidence="2">Pilus assembly protein CpaE</fullName>
    </submittedName>
</protein>
<dbReference type="GeneID" id="98664646"/>
<evidence type="ECO:0000313" key="3">
    <source>
        <dbReference type="Proteomes" id="UP000183299"/>
    </source>
</evidence>
<dbReference type="AlphaFoldDB" id="A0A1I3QMH9"/>
<dbReference type="Gene3D" id="3.40.50.300">
    <property type="entry name" value="P-loop containing nucleotide triphosphate hydrolases"/>
    <property type="match status" value="1"/>
</dbReference>
<feature type="region of interest" description="Disordered" evidence="1">
    <location>
        <begin position="389"/>
        <end position="409"/>
    </location>
</feature>